<feature type="transmembrane region" description="Helical" evidence="7">
    <location>
        <begin position="166"/>
        <end position="187"/>
    </location>
</feature>
<dbReference type="InterPro" id="IPR035906">
    <property type="entry name" value="MetI-like_sf"/>
</dbReference>
<dbReference type="EMBL" id="JAUPBM010000067">
    <property type="protein sequence ID" value="MDO7020411.1"/>
    <property type="molecule type" value="Genomic_DNA"/>
</dbReference>
<dbReference type="PANTHER" id="PTHR30151">
    <property type="entry name" value="ALKANE SULFONATE ABC TRANSPORTER-RELATED, MEMBRANE SUBUNIT"/>
    <property type="match status" value="1"/>
</dbReference>
<evidence type="ECO:0000259" key="8">
    <source>
        <dbReference type="PROSITE" id="PS50928"/>
    </source>
</evidence>
<comment type="subcellular location">
    <subcellularLocation>
        <location evidence="1 7">Cell membrane</location>
        <topology evidence="1 7">Multi-pass membrane protein</topology>
    </subcellularLocation>
</comment>
<evidence type="ECO:0000256" key="2">
    <source>
        <dbReference type="ARBA" id="ARBA00022448"/>
    </source>
</evidence>
<dbReference type="Pfam" id="PF00528">
    <property type="entry name" value="BPD_transp_1"/>
    <property type="match status" value="1"/>
</dbReference>
<feature type="transmembrane region" description="Helical" evidence="7">
    <location>
        <begin position="101"/>
        <end position="120"/>
    </location>
</feature>
<keyword evidence="3" id="KW-1003">Cell membrane</keyword>
<proteinExistence type="inferred from homology"/>
<sequence length="256" mass="27883">MNSKPMGNKKYIFTALSIIIALLIWQFVSSSDAGAVIASPADVFKSFIKEITNGKLLHHIAISLFRVLSGFALAFIVSIPIAFLMGWYQPIQLLIEPIIQFLRNIPALAYIPLVVVAQGVGESAKITVIFISTFLVMIITVYQGVKEVDPTLIKAARVLGAKDKDIFLKVVIPASVPYILVGMRLGLGASLTTLIAAELTGSNAGLGQMIQEASLYFRMDIVMLGIILIGITGLVLNLIVSIIENKLTVWQEKKKR</sequence>
<dbReference type="Proteomes" id="UP001175147">
    <property type="component" value="Unassembled WGS sequence"/>
</dbReference>
<dbReference type="PANTHER" id="PTHR30151:SF0">
    <property type="entry name" value="ABC TRANSPORTER PERMEASE PROTEIN MJ0413-RELATED"/>
    <property type="match status" value="1"/>
</dbReference>
<comment type="caution">
    <text evidence="9">The sequence shown here is derived from an EMBL/GenBank/DDBJ whole genome shotgun (WGS) entry which is preliminary data.</text>
</comment>
<gene>
    <name evidence="9" type="ORF">Q5M86_06455</name>
</gene>
<keyword evidence="4 7" id="KW-0812">Transmembrane</keyword>
<dbReference type="CDD" id="cd06261">
    <property type="entry name" value="TM_PBP2"/>
    <property type="match status" value="1"/>
</dbReference>
<dbReference type="Gene3D" id="1.10.3720.10">
    <property type="entry name" value="MetI-like"/>
    <property type="match status" value="1"/>
</dbReference>
<evidence type="ECO:0000313" key="9">
    <source>
        <dbReference type="EMBL" id="MDO7020411.1"/>
    </source>
</evidence>
<feature type="domain" description="ABC transmembrane type-1" evidence="8">
    <location>
        <begin position="60"/>
        <end position="240"/>
    </location>
</feature>
<evidence type="ECO:0000256" key="6">
    <source>
        <dbReference type="ARBA" id="ARBA00023136"/>
    </source>
</evidence>
<accession>A0ABT8YWY9</accession>
<evidence type="ECO:0000256" key="7">
    <source>
        <dbReference type="RuleBase" id="RU363032"/>
    </source>
</evidence>
<evidence type="ECO:0000256" key="3">
    <source>
        <dbReference type="ARBA" id="ARBA00022475"/>
    </source>
</evidence>
<keyword evidence="5 7" id="KW-1133">Transmembrane helix</keyword>
<evidence type="ECO:0000256" key="1">
    <source>
        <dbReference type="ARBA" id="ARBA00004651"/>
    </source>
</evidence>
<evidence type="ECO:0000313" key="10">
    <source>
        <dbReference type="Proteomes" id="UP001175147"/>
    </source>
</evidence>
<keyword evidence="6 7" id="KW-0472">Membrane</keyword>
<comment type="similarity">
    <text evidence="7">Belongs to the binding-protein-dependent transport system permease family.</text>
</comment>
<dbReference type="SUPFAM" id="SSF161098">
    <property type="entry name" value="MetI-like"/>
    <property type="match status" value="1"/>
</dbReference>
<evidence type="ECO:0000256" key="5">
    <source>
        <dbReference type="ARBA" id="ARBA00022989"/>
    </source>
</evidence>
<reference evidence="9" key="1">
    <citation type="submission" date="2023-07" db="EMBL/GenBank/DDBJ databases">
        <title>Mucosal microbiota of week-old chicken and adult hens.</title>
        <authorList>
            <person name="Volf J."/>
            <person name="Karasova D."/>
            <person name="Crhanova M."/>
            <person name="Faldynova M."/>
            <person name="Prikrylova H."/>
            <person name="Zeman M."/>
            <person name="Babak V."/>
            <person name="Rajova J."/>
            <person name="Rychlik I."/>
        </authorList>
    </citation>
    <scope>NUCLEOTIDE SEQUENCE</scope>
    <source>
        <strain evidence="9">ET902</strain>
    </source>
</reference>
<dbReference type="InterPro" id="IPR000515">
    <property type="entry name" value="MetI-like"/>
</dbReference>
<feature type="transmembrane region" description="Helical" evidence="7">
    <location>
        <begin position="126"/>
        <end position="145"/>
    </location>
</feature>
<feature type="transmembrane region" description="Helical" evidence="7">
    <location>
        <begin position="57"/>
        <end position="89"/>
    </location>
</feature>
<evidence type="ECO:0000256" key="4">
    <source>
        <dbReference type="ARBA" id="ARBA00022692"/>
    </source>
</evidence>
<dbReference type="PROSITE" id="PS50928">
    <property type="entry name" value="ABC_TM1"/>
    <property type="match status" value="1"/>
</dbReference>
<protein>
    <submittedName>
        <fullName evidence="9">ABC transporter permease</fullName>
    </submittedName>
</protein>
<keyword evidence="2 7" id="KW-0813">Transport</keyword>
<dbReference type="RefSeq" id="WP_304385792.1">
    <property type="nucleotide sequence ID" value="NZ_JAUPBL010000081.1"/>
</dbReference>
<name>A0ABT8YWY9_9SPIR</name>
<organism evidence="9 10">
    <name type="scientific">Brachyspira innocens</name>
    <dbReference type="NCBI Taxonomy" id="13264"/>
    <lineage>
        <taxon>Bacteria</taxon>
        <taxon>Pseudomonadati</taxon>
        <taxon>Spirochaetota</taxon>
        <taxon>Spirochaetia</taxon>
        <taxon>Brachyspirales</taxon>
        <taxon>Brachyspiraceae</taxon>
        <taxon>Brachyspira</taxon>
    </lineage>
</organism>
<keyword evidence="10" id="KW-1185">Reference proteome</keyword>
<feature type="transmembrane region" description="Helical" evidence="7">
    <location>
        <begin position="221"/>
        <end position="243"/>
    </location>
</feature>